<evidence type="ECO:0000259" key="2">
    <source>
        <dbReference type="PROSITE" id="PS51898"/>
    </source>
</evidence>
<dbReference type="SUPFAM" id="SSF56349">
    <property type="entry name" value="DNA breaking-rejoining enzymes"/>
    <property type="match status" value="1"/>
</dbReference>
<keyword evidence="4" id="KW-1185">Reference proteome</keyword>
<feature type="domain" description="Tyr recombinase" evidence="2">
    <location>
        <begin position="1"/>
        <end position="154"/>
    </location>
</feature>
<name>A0ABY5YCK7_9FLAO</name>
<dbReference type="RefSeq" id="WP_260575218.1">
    <property type="nucleotide sequence ID" value="NZ_CP104205.1"/>
</dbReference>
<dbReference type="Gene3D" id="1.10.443.10">
    <property type="entry name" value="Intergrase catalytic core"/>
    <property type="match status" value="1"/>
</dbReference>
<keyword evidence="1" id="KW-0233">DNA recombination</keyword>
<proteinExistence type="predicted"/>
<accession>A0ABY5YCK7</accession>
<evidence type="ECO:0000256" key="1">
    <source>
        <dbReference type="ARBA" id="ARBA00023172"/>
    </source>
</evidence>
<gene>
    <name evidence="3" type="ORF">NYZ99_08380</name>
</gene>
<dbReference type="InterPro" id="IPR002104">
    <property type="entry name" value="Integrase_catalytic"/>
</dbReference>
<dbReference type="EMBL" id="CP104205">
    <property type="protein sequence ID" value="UWX56583.1"/>
    <property type="molecule type" value="Genomic_DNA"/>
</dbReference>
<dbReference type="PROSITE" id="PS51898">
    <property type="entry name" value="TYR_RECOMBINASE"/>
    <property type="match status" value="1"/>
</dbReference>
<reference evidence="3" key="1">
    <citation type="submission" date="2022-09" db="EMBL/GenBank/DDBJ databases">
        <title>Maribacter litopenaei sp. nov., isolated from the intestinal tract of the Pacific White Shrimp, Litopenaeus vannamei.</title>
        <authorList>
            <person name="Kim S.Y."/>
            <person name="Hwang C.Y."/>
        </authorList>
    </citation>
    <scope>NUCLEOTIDE SEQUENCE</scope>
    <source>
        <strain evidence="3">HL-LV01</strain>
    </source>
</reference>
<organism evidence="3 4">
    <name type="scientific">Maribacter litopenaei</name>
    <dbReference type="NCBI Taxonomy" id="2976127"/>
    <lineage>
        <taxon>Bacteria</taxon>
        <taxon>Pseudomonadati</taxon>
        <taxon>Bacteroidota</taxon>
        <taxon>Flavobacteriia</taxon>
        <taxon>Flavobacteriales</taxon>
        <taxon>Flavobacteriaceae</taxon>
        <taxon>Maribacter</taxon>
    </lineage>
</organism>
<evidence type="ECO:0000313" key="4">
    <source>
        <dbReference type="Proteomes" id="UP001059209"/>
    </source>
</evidence>
<dbReference type="InterPro" id="IPR013762">
    <property type="entry name" value="Integrase-like_cat_sf"/>
</dbReference>
<dbReference type="InterPro" id="IPR011010">
    <property type="entry name" value="DNA_brk_join_enz"/>
</dbReference>
<sequence length="155" mass="17989">MRVGDVLKLKKSDFRDGRLYYRMGKNNKLVSLAIPLKAERILNKYCDKTVNEDHLIFPFLNIKELENTKKLSVRIKTITGNLNRRLEIVAKKLGIQKKVSMHIARHSFGNISGDTIPIQMLQKLYRHSSITTTVNYQANFMHKETDDALEKVINF</sequence>
<protein>
    <submittedName>
        <fullName evidence="3">Tyrosine-type recombinase/integrase</fullName>
    </submittedName>
</protein>
<dbReference type="Proteomes" id="UP001059209">
    <property type="component" value="Chromosome"/>
</dbReference>
<dbReference type="Pfam" id="PF00589">
    <property type="entry name" value="Phage_integrase"/>
    <property type="match status" value="1"/>
</dbReference>
<evidence type="ECO:0000313" key="3">
    <source>
        <dbReference type="EMBL" id="UWX56583.1"/>
    </source>
</evidence>